<accession>A0A2K9ED90</accession>
<dbReference type="FunFam" id="3.30.70.270:FF:000001">
    <property type="entry name" value="Diguanylate cyclase domain protein"/>
    <property type="match status" value="1"/>
</dbReference>
<keyword evidence="5" id="KW-1185">Reference proteome</keyword>
<dbReference type="Pfam" id="PF00990">
    <property type="entry name" value="GGDEF"/>
    <property type="match status" value="1"/>
</dbReference>
<dbReference type="PROSITE" id="PS50887">
    <property type="entry name" value="GGDEF"/>
    <property type="match status" value="1"/>
</dbReference>
<dbReference type="Pfam" id="PF01590">
    <property type="entry name" value="GAF"/>
    <property type="match status" value="1"/>
</dbReference>
<dbReference type="SUPFAM" id="SSF55073">
    <property type="entry name" value="Nucleotide cyclase"/>
    <property type="match status" value="1"/>
</dbReference>
<keyword evidence="2" id="KW-0472">Membrane</keyword>
<dbReference type="InterPro" id="IPR029016">
    <property type="entry name" value="GAF-like_dom_sf"/>
</dbReference>
<feature type="transmembrane region" description="Helical" evidence="2">
    <location>
        <begin position="125"/>
        <end position="142"/>
    </location>
</feature>
<dbReference type="Proteomes" id="UP000233534">
    <property type="component" value="Chromosome"/>
</dbReference>
<feature type="transmembrane region" description="Helical" evidence="2">
    <location>
        <begin position="149"/>
        <end position="169"/>
    </location>
</feature>
<dbReference type="AlphaFoldDB" id="A0A2K9ED90"/>
<dbReference type="InterPro" id="IPR050469">
    <property type="entry name" value="Diguanylate_Cyclase"/>
</dbReference>
<dbReference type="InterPro" id="IPR003018">
    <property type="entry name" value="GAF"/>
</dbReference>
<evidence type="ECO:0000256" key="2">
    <source>
        <dbReference type="SAM" id="Phobius"/>
    </source>
</evidence>
<dbReference type="KEGG" id="hsc:HVS_11045"/>
<evidence type="ECO:0000256" key="1">
    <source>
        <dbReference type="SAM" id="Coils"/>
    </source>
</evidence>
<dbReference type="SMART" id="SM00267">
    <property type="entry name" value="GGDEF"/>
    <property type="match status" value="1"/>
</dbReference>
<dbReference type="RefSeq" id="WP_101302261.1">
    <property type="nucleotide sequence ID" value="NZ_CP025197.1"/>
</dbReference>
<feature type="transmembrane region" description="Helical" evidence="2">
    <location>
        <begin position="40"/>
        <end position="67"/>
    </location>
</feature>
<dbReference type="GO" id="GO:0052621">
    <property type="term" value="F:diguanylate cyclase activity"/>
    <property type="evidence" value="ECO:0007669"/>
    <property type="project" value="TreeGrafter"/>
</dbReference>
<dbReference type="NCBIfam" id="TIGR00254">
    <property type="entry name" value="GGDEF"/>
    <property type="match status" value="1"/>
</dbReference>
<gene>
    <name evidence="4" type="primary">cph2</name>
    <name evidence="4" type="ORF">HVS_11045</name>
</gene>
<protein>
    <submittedName>
        <fullName evidence="4">Phytochrome-like protein cph2</fullName>
    </submittedName>
</protein>
<dbReference type="EMBL" id="CP025197">
    <property type="protein sequence ID" value="AUG58104.1"/>
    <property type="molecule type" value="Genomic_DNA"/>
</dbReference>
<organism evidence="4 5">
    <name type="scientific">Acetivibrio saccincola</name>
    <dbReference type="NCBI Taxonomy" id="1677857"/>
    <lineage>
        <taxon>Bacteria</taxon>
        <taxon>Bacillati</taxon>
        <taxon>Bacillota</taxon>
        <taxon>Clostridia</taxon>
        <taxon>Eubacteriales</taxon>
        <taxon>Oscillospiraceae</taxon>
        <taxon>Acetivibrio</taxon>
    </lineage>
</organism>
<dbReference type="PANTHER" id="PTHR45138:SF9">
    <property type="entry name" value="DIGUANYLATE CYCLASE DGCM-RELATED"/>
    <property type="match status" value="1"/>
</dbReference>
<feature type="domain" description="GGDEF" evidence="3">
    <location>
        <begin position="439"/>
        <end position="572"/>
    </location>
</feature>
<dbReference type="Gene3D" id="3.30.70.270">
    <property type="match status" value="1"/>
</dbReference>
<dbReference type="PANTHER" id="PTHR45138">
    <property type="entry name" value="REGULATORY COMPONENTS OF SENSORY TRANSDUCTION SYSTEM"/>
    <property type="match status" value="1"/>
</dbReference>
<evidence type="ECO:0000259" key="3">
    <source>
        <dbReference type="PROSITE" id="PS50887"/>
    </source>
</evidence>
<dbReference type="Gene3D" id="3.30.450.40">
    <property type="match status" value="1"/>
</dbReference>
<feature type="transmembrane region" description="Helical" evidence="2">
    <location>
        <begin position="88"/>
        <end position="113"/>
    </location>
</feature>
<proteinExistence type="predicted"/>
<dbReference type="InterPro" id="IPR043128">
    <property type="entry name" value="Rev_trsase/Diguanyl_cyclase"/>
</dbReference>
<evidence type="ECO:0000313" key="5">
    <source>
        <dbReference type="Proteomes" id="UP000233534"/>
    </source>
</evidence>
<dbReference type="SMART" id="SM00065">
    <property type="entry name" value="GAF"/>
    <property type="match status" value="1"/>
</dbReference>
<evidence type="ECO:0000313" key="4">
    <source>
        <dbReference type="EMBL" id="AUG58104.1"/>
    </source>
</evidence>
<keyword evidence="2" id="KW-0812">Transmembrane</keyword>
<reference evidence="4 5" key="1">
    <citation type="submission" date="2017-12" db="EMBL/GenBank/DDBJ databases">
        <title>Complete genome sequence of Herbivorax saccincola GGR1, a novel Cellulosome-producing hydrolytic bacterium in a thermophilic biogas plant, established by Illumina and Nanopore MinION sequencing.</title>
        <authorList>
            <person name="Pechtl A."/>
            <person name="Ruckert C."/>
            <person name="Koeck D.E."/>
            <person name="Maus I."/>
            <person name="Winkler A."/>
            <person name="Kalinowski J."/>
            <person name="Puhler A."/>
            <person name="Schwarz W.W."/>
            <person name="Zverlov V.V."/>
            <person name="Schluter A."/>
            <person name="Liebl W."/>
        </authorList>
    </citation>
    <scope>NUCLEOTIDE SEQUENCE [LARGE SCALE GENOMIC DNA]</scope>
    <source>
        <strain evidence="5">SR1</strain>
    </source>
</reference>
<keyword evidence="2" id="KW-1133">Transmembrane helix</keyword>
<keyword evidence="1" id="KW-0175">Coiled coil</keyword>
<sequence length="578" mass="66524">MNKINKYERVYVNLTWVFILLAFIQMVIRDNFLVNAKIITLNGICSICTVIFLIAILMFNLCKIYLLKKDMFYNRPMYNLLRLLEISYILASVIIFGFQQWVYILLVFPVLIITLEMGKGKVRYFLVYSLISAVVFQGLKIYSSGGIGIGGIYFYFSTIVFLHAILFIFSELCGKIHEDNYESQQQNKMLLSELTDRYKQLEDAQKEIKNQNEKLRDTNLKMEDTNRKLTESLAELYTVQQISEVINSIFDIEKLLQNVNDIIIGVMGVKYSTILMYDENKNIFKIHTTNIIDQKELMIINDNINCKILLDSLNSGKPVIENFVDPEEYPFVKNRGINSLICIPLITTPKKFDKTQNATETKKMGLVLIEHKLANAFDNNNLRLMNLIGKQVGIALENAALYERMNEIATFDNLTKIYNRLSFQKKLEEEFEAARKNNYSLSLAIFDIDHFKKFNDTYGHLFGDKVLKHIAAVIKNSLRSGEIFARFGGEEFIILFPKTDIETAAETVEELREKLEKTTIRDELVSASVTVSFGISCYPHFASSESELIKTADDALYRAKEAGRNCVKLACREKSEVL</sequence>
<feature type="coiled-coil region" evidence="1">
    <location>
        <begin position="191"/>
        <end position="232"/>
    </location>
</feature>
<feature type="transmembrane region" description="Helical" evidence="2">
    <location>
        <begin position="10"/>
        <end position="28"/>
    </location>
</feature>
<dbReference type="CDD" id="cd01949">
    <property type="entry name" value="GGDEF"/>
    <property type="match status" value="1"/>
</dbReference>
<dbReference type="InterPro" id="IPR000160">
    <property type="entry name" value="GGDEF_dom"/>
</dbReference>
<name>A0A2K9ED90_9FIRM</name>
<dbReference type="SUPFAM" id="SSF55781">
    <property type="entry name" value="GAF domain-like"/>
    <property type="match status" value="1"/>
</dbReference>
<dbReference type="InterPro" id="IPR029787">
    <property type="entry name" value="Nucleotide_cyclase"/>
</dbReference>